<proteinExistence type="predicted"/>
<keyword evidence="1" id="KW-0732">Signal</keyword>
<evidence type="ECO:0000313" key="3">
    <source>
        <dbReference type="Proteomes" id="UP000075903"/>
    </source>
</evidence>
<dbReference type="VEuPathDB" id="VectorBase:AMEM013628"/>
<evidence type="ECO:0000313" key="2">
    <source>
        <dbReference type="EnsemblMetazoa" id="AMEM013628-PA"/>
    </source>
</evidence>
<feature type="chain" id="PRO_5008139598" description="Secreted protein" evidence="1">
    <location>
        <begin position="18"/>
        <end position="199"/>
    </location>
</feature>
<protein>
    <recommendedName>
        <fullName evidence="4">Secreted protein</fullName>
    </recommendedName>
</protein>
<keyword evidence="3" id="KW-1185">Reference proteome</keyword>
<accession>A0A182VEJ0</accession>
<evidence type="ECO:0000256" key="1">
    <source>
        <dbReference type="SAM" id="SignalP"/>
    </source>
</evidence>
<sequence>MVRSLSVTVMWLSSSSSVVWYSSLKHVVSRELPGCGSFASLRPGVDLADVLASSDAGVDALLVEAVGVVDERAFLPYLLNQVRQNVLACCSSKLPLSLSAPLGGPQMRIRNGLSCVLLSSIVASSRLPWWAVRLVTMSSRVKLPFEAISRYLRCRCSMHSVIARQMLPLCIRSASRASTVEMVPMVFSRFSCPYLVANV</sequence>
<name>A0A182VEJ0_ANOME</name>
<organism evidence="2 3">
    <name type="scientific">Anopheles merus</name>
    <name type="common">Mosquito</name>
    <dbReference type="NCBI Taxonomy" id="30066"/>
    <lineage>
        <taxon>Eukaryota</taxon>
        <taxon>Metazoa</taxon>
        <taxon>Ecdysozoa</taxon>
        <taxon>Arthropoda</taxon>
        <taxon>Hexapoda</taxon>
        <taxon>Insecta</taxon>
        <taxon>Pterygota</taxon>
        <taxon>Neoptera</taxon>
        <taxon>Endopterygota</taxon>
        <taxon>Diptera</taxon>
        <taxon>Nematocera</taxon>
        <taxon>Culicoidea</taxon>
        <taxon>Culicidae</taxon>
        <taxon>Anophelinae</taxon>
        <taxon>Anopheles</taxon>
    </lineage>
</organism>
<evidence type="ECO:0008006" key="4">
    <source>
        <dbReference type="Google" id="ProtNLM"/>
    </source>
</evidence>
<reference evidence="2" key="1">
    <citation type="submission" date="2020-05" db="UniProtKB">
        <authorList>
            <consortium name="EnsemblMetazoa"/>
        </authorList>
    </citation>
    <scope>IDENTIFICATION</scope>
    <source>
        <strain evidence="2">MAF</strain>
    </source>
</reference>
<dbReference type="Proteomes" id="UP000075903">
    <property type="component" value="Unassembled WGS sequence"/>
</dbReference>
<dbReference type="AlphaFoldDB" id="A0A182VEJ0"/>
<feature type="signal peptide" evidence="1">
    <location>
        <begin position="1"/>
        <end position="17"/>
    </location>
</feature>
<dbReference type="EnsemblMetazoa" id="AMEM013628-RA">
    <property type="protein sequence ID" value="AMEM013628-PA"/>
    <property type="gene ID" value="AMEM013628"/>
</dbReference>